<dbReference type="EMBL" id="CP011030">
    <property type="protein sequence ID" value="ATC91716.1"/>
    <property type="molecule type" value="Genomic_DNA"/>
</dbReference>
<accession>A0ABM6N6J1</accession>
<name>A0ABM6N6J1_9GAMM</name>
<gene>
    <name evidence="1" type="ORF">PISS_a2971</name>
</gene>
<evidence type="ECO:0000313" key="2">
    <source>
        <dbReference type="Proteomes" id="UP000217258"/>
    </source>
</evidence>
<evidence type="ECO:0000313" key="1">
    <source>
        <dbReference type="EMBL" id="ATC91716.1"/>
    </source>
</evidence>
<organism evidence="1 2">
    <name type="scientific">Pseudoalteromonas issachenkonii</name>
    <dbReference type="NCBI Taxonomy" id="152297"/>
    <lineage>
        <taxon>Bacteria</taxon>
        <taxon>Pseudomonadati</taxon>
        <taxon>Pseudomonadota</taxon>
        <taxon>Gammaproteobacteria</taxon>
        <taxon>Alteromonadales</taxon>
        <taxon>Pseudoalteromonadaceae</taxon>
        <taxon>Pseudoalteromonas</taxon>
    </lineage>
</organism>
<proteinExistence type="predicted"/>
<keyword evidence="2" id="KW-1185">Reference proteome</keyword>
<protein>
    <submittedName>
        <fullName evidence="1">Uncharacterized protein</fullName>
    </submittedName>
</protein>
<sequence length="38" mass="4120">MALVNNLMGELKALQAELQQMASSCTSEACEIIKSLYS</sequence>
<reference evidence="1 2" key="1">
    <citation type="submission" date="2015-06" db="EMBL/GenBank/DDBJ databases">
        <authorList>
            <person name="Xie B.-B."/>
            <person name="Rong J.-C."/>
            <person name="Qin Q.-L."/>
            <person name="Zhang Y.-Z."/>
        </authorList>
    </citation>
    <scope>NUCLEOTIDE SEQUENCE [LARGE SCALE GENOMIC DNA]</scope>
    <source>
        <strain evidence="1 2">KMM 3549</strain>
    </source>
</reference>
<dbReference type="Proteomes" id="UP000217258">
    <property type="component" value="Chromosome I"/>
</dbReference>